<evidence type="ECO:0000313" key="1">
    <source>
        <dbReference type="EMBL" id="SEM24009.1"/>
    </source>
</evidence>
<accession>A0A1H7WSU5</accession>
<reference evidence="2" key="1">
    <citation type="submission" date="2016-10" db="EMBL/GenBank/DDBJ databases">
        <authorList>
            <person name="Varghese N."/>
            <person name="Submissions S."/>
        </authorList>
    </citation>
    <scope>NUCLEOTIDE SEQUENCE [LARGE SCALE GENOMIC DNA]</scope>
    <source>
        <strain evidence="2">DSM 18733</strain>
    </source>
</reference>
<dbReference type="OrthoDB" id="679082at2"/>
<dbReference type="RefSeq" id="WP_093329548.1">
    <property type="nucleotide sequence ID" value="NZ_FOAF01000009.1"/>
</dbReference>
<name>A0A1H7WSU5_OLID1</name>
<keyword evidence="2" id="KW-1185">Reference proteome</keyword>
<proteinExistence type="predicted"/>
<evidence type="ECO:0000313" key="2">
    <source>
        <dbReference type="Proteomes" id="UP000199421"/>
    </source>
</evidence>
<dbReference type="AlphaFoldDB" id="A0A1H7WSU5"/>
<dbReference type="EMBL" id="FOAF01000009">
    <property type="protein sequence ID" value="SEM24009.1"/>
    <property type="molecule type" value="Genomic_DNA"/>
</dbReference>
<sequence length="83" mass="9700">MGTIEELKTVGNSVVRKLRRQKLEQGKPFLIWSNKLPKDQSYLEYPDHSIKVVMVSPNLKSFTIVRELTKVQEEAIRNELNLF</sequence>
<dbReference type="Proteomes" id="UP000199421">
    <property type="component" value="Unassembled WGS sequence"/>
</dbReference>
<organism evidence="1 2">
    <name type="scientific">Olivibacter domesticus</name>
    <name type="common">Pseudosphingobacterium domesticum</name>
    <dbReference type="NCBI Taxonomy" id="407022"/>
    <lineage>
        <taxon>Bacteria</taxon>
        <taxon>Pseudomonadati</taxon>
        <taxon>Bacteroidota</taxon>
        <taxon>Sphingobacteriia</taxon>
        <taxon>Sphingobacteriales</taxon>
        <taxon>Sphingobacteriaceae</taxon>
        <taxon>Olivibacter</taxon>
    </lineage>
</organism>
<gene>
    <name evidence="1" type="ORF">SAMN05661044_04628</name>
</gene>
<protein>
    <submittedName>
        <fullName evidence="1">Uncharacterized protein</fullName>
    </submittedName>
</protein>